<dbReference type="AlphaFoldDB" id="A0AAN8IJ23"/>
<accession>A0AAN8IJ23</accession>
<keyword evidence="2" id="KW-1185">Reference proteome</keyword>
<protein>
    <submittedName>
        <fullName evidence="1">Uncharacterized protein</fullName>
    </submittedName>
</protein>
<name>A0AAN8IJ23_TRICO</name>
<dbReference type="EMBL" id="WIXE01018151">
    <property type="protein sequence ID" value="KAK5971162.1"/>
    <property type="molecule type" value="Genomic_DNA"/>
</dbReference>
<evidence type="ECO:0000313" key="1">
    <source>
        <dbReference type="EMBL" id="KAK5971162.1"/>
    </source>
</evidence>
<dbReference type="Proteomes" id="UP001331761">
    <property type="component" value="Unassembled WGS sequence"/>
</dbReference>
<gene>
    <name evidence="1" type="ORF">GCK32_011530</name>
</gene>
<organism evidence="1 2">
    <name type="scientific">Trichostrongylus colubriformis</name>
    <name type="common">Black scour worm</name>
    <dbReference type="NCBI Taxonomy" id="6319"/>
    <lineage>
        <taxon>Eukaryota</taxon>
        <taxon>Metazoa</taxon>
        <taxon>Ecdysozoa</taxon>
        <taxon>Nematoda</taxon>
        <taxon>Chromadorea</taxon>
        <taxon>Rhabditida</taxon>
        <taxon>Rhabditina</taxon>
        <taxon>Rhabditomorpha</taxon>
        <taxon>Strongyloidea</taxon>
        <taxon>Trichostrongylidae</taxon>
        <taxon>Trichostrongylus</taxon>
    </lineage>
</organism>
<proteinExistence type="predicted"/>
<reference evidence="1 2" key="1">
    <citation type="submission" date="2019-10" db="EMBL/GenBank/DDBJ databases">
        <title>Assembly and Annotation for the nematode Trichostrongylus colubriformis.</title>
        <authorList>
            <person name="Martin J."/>
        </authorList>
    </citation>
    <scope>NUCLEOTIDE SEQUENCE [LARGE SCALE GENOMIC DNA]</scope>
    <source>
        <strain evidence="1">G859</strain>
        <tissue evidence="1">Whole worm</tissue>
    </source>
</reference>
<sequence length="93" mass="10161">MDLLLAKGVPTARLTTTFRAHPEPNCLPYQLFYEGQLVSGLGSAERQLSFASVRCPNPKVPILFVDISTTSTTAPTRTELKPKFAVRCHGTAQ</sequence>
<evidence type="ECO:0000313" key="2">
    <source>
        <dbReference type="Proteomes" id="UP001331761"/>
    </source>
</evidence>
<comment type="caution">
    <text evidence="1">The sequence shown here is derived from an EMBL/GenBank/DDBJ whole genome shotgun (WGS) entry which is preliminary data.</text>
</comment>